<feature type="compositionally biased region" description="Basic and acidic residues" evidence="1">
    <location>
        <begin position="777"/>
        <end position="788"/>
    </location>
</feature>
<dbReference type="OrthoDB" id="6149905at2759"/>
<dbReference type="Gene3D" id="2.60.40.10">
    <property type="entry name" value="Immunoglobulins"/>
    <property type="match status" value="2"/>
</dbReference>
<dbReference type="InterPro" id="IPR003961">
    <property type="entry name" value="FN3_dom"/>
</dbReference>
<dbReference type="PROSITE" id="PS50853">
    <property type="entry name" value="FN3"/>
    <property type="match status" value="1"/>
</dbReference>
<evidence type="ECO:0000313" key="5">
    <source>
        <dbReference type="RefSeq" id="XP_022315364.1"/>
    </source>
</evidence>
<protein>
    <submittedName>
        <fullName evidence="5 6">Uncharacterized protein LOC111119466 isoform X1</fullName>
    </submittedName>
</protein>
<dbReference type="RefSeq" id="XP_022315365.1">
    <property type="nucleotide sequence ID" value="XM_022459657.1"/>
</dbReference>
<dbReference type="SUPFAM" id="SSF49265">
    <property type="entry name" value="Fibronectin type III"/>
    <property type="match status" value="2"/>
</dbReference>
<dbReference type="RefSeq" id="XP_022315364.1">
    <property type="nucleotide sequence ID" value="XM_022459656.1"/>
</dbReference>
<proteinExistence type="predicted"/>
<evidence type="ECO:0000256" key="1">
    <source>
        <dbReference type="SAM" id="MobiDB-lite"/>
    </source>
</evidence>
<dbReference type="InterPro" id="IPR013783">
    <property type="entry name" value="Ig-like_fold"/>
</dbReference>
<feature type="compositionally biased region" description="Polar residues" evidence="1">
    <location>
        <begin position="715"/>
        <end position="736"/>
    </location>
</feature>
<feature type="compositionally biased region" description="Basic and acidic residues" evidence="1">
    <location>
        <begin position="884"/>
        <end position="893"/>
    </location>
</feature>
<feature type="region of interest" description="Disordered" evidence="1">
    <location>
        <begin position="1222"/>
        <end position="1242"/>
    </location>
</feature>
<dbReference type="CDD" id="cd00063">
    <property type="entry name" value="FN3"/>
    <property type="match status" value="1"/>
</dbReference>
<feature type="region of interest" description="Disordered" evidence="1">
    <location>
        <begin position="876"/>
        <end position="897"/>
    </location>
</feature>
<sequence>MLRLLCVLVVLLSVNKTWQFFFDKVEVGEVTPKNPAKVVNEILELNCTVFSDSGLNSSLLFWEVPFNENVSQDQVSINGDRTLLFRKNITDIEMEGNYICRRKDEADYLESMVGSVAVVTEYEAVRNVSDFSCILDTEKHEFRCSWKLGLYHHEAYLDVKIEVEYDILQADSTSSPDNGMNRVGCPQQTIKESCVWTKDDLAINSMTKIVTLNITNKEFKVSKIFRKEFYTLTISKPMPTAFINVTSQELCGCANLTWGTIPGGVNTRTFITLMSQWNTVPLTFTVDVNNSLVVCNLVPATVYTVDVKLTPVDGHYYSNSSEAEFETCHMKPSLAPIMESSWYSSTDCADSKMNTAHTVTVYWQKIPPKYQNGPLQDYKVFLDGAQVEQTNNSEVLASFPVPCHGNHYVSVRGCNKQGCSPESPILIPNYKDVVRPAKVIMEQKKGSPEVYLTWFGVKKEDFMAVDIVWCKMKPAGYTCSDDIQVLRTNSTDQLSLHSDIIGAAIDEVLFGVAAINVRNMSSGIRWQEECRYFKDEVIPIVGSVRLMPDPPRNSLTLTWKPVECEPGSKNVYINQYQIFYCQLVESGNTCALGSEQKMNVSASNVVPVTLRNLNPKVKYGIWVRAVSLTKMGPLSSMVEGQPHNDDLSEGALVGIVIGGIFCVIFIIAGCTCVIRQIRKSLHLDEKFDIVTPTVDSISNVPSNMPRYHSVPLPSDRSSTPLITANGTTCNGTTQLDSPEGSCKSFLPQKEHGDRDCDGNNSPESISKGKEFTLPLEDIPRQISKDSGHESLSPTSLNPTVTPEESGEKNQKPKDWILNPEHALPHGYAKATTIAAHCLHGIENSSCFVEEECSPVNSKETSSQLLSDSHHFQWTSAESGAVTPNKEKDQHKPVDTGQAEIKVDLTKGYVSYQSCYNQTSQRPIVDLPGTEQLKSENGTWSNEEKPNSQTGDYFPKVSVGSDYVPSVLSVPDYVPNRIENSSPGAAIKNEMNNLSALGYVPEETMEEYPPHYVPNGSEKDYIPNGTQMESPEIYVPNGTKKEPSPQYVPNGIKGGSPPHGSVEDYVPNRTKWESPELNVPDGTKEETPKHFAITSHDESDRGYVPNGKKEESPLHYISNESEKTDTKTISDYIPDSSVTDYVPNRTFETSLFSKSPNGSILNPLPNEKKDLSEIGYVRHGMENTPKKSKMQGLLFDDNMAPNTTSPLGNGMNNANRNFDQRSGEVLSDANSEGESDGGDSCSYNSGYISQGMLDLVPHVMKAPDRPEDFGREEDDSVVLNCGYVPASAILAS</sequence>
<feature type="compositionally biased region" description="Polar residues" evidence="1">
    <location>
        <begin position="789"/>
        <end position="802"/>
    </location>
</feature>
<gene>
    <name evidence="5 6" type="primary">LOC111119466</name>
</gene>
<keyword evidence="4" id="KW-1185">Reference proteome</keyword>
<accession>A0A8B8CI21</accession>
<evidence type="ECO:0000313" key="6">
    <source>
        <dbReference type="RefSeq" id="XP_022315365.1"/>
    </source>
</evidence>
<organism evidence="4 6">
    <name type="scientific">Crassostrea virginica</name>
    <name type="common">Eastern oyster</name>
    <dbReference type="NCBI Taxonomy" id="6565"/>
    <lineage>
        <taxon>Eukaryota</taxon>
        <taxon>Metazoa</taxon>
        <taxon>Spiralia</taxon>
        <taxon>Lophotrochozoa</taxon>
        <taxon>Mollusca</taxon>
        <taxon>Bivalvia</taxon>
        <taxon>Autobranchia</taxon>
        <taxon>Pteriomorphia</taxon>
        <taxon>Ostreida</taxon>
        <taxon>Ostreoidea</taxon>
        <taxon>Ostreidae</taxon>
        <taxon>Crassostrea</taxon>
    </lineage>
</organism>
<feature type="chain" id="PRO_5044666163" evidence="2">
    <location>
        <begin position="20"/>
        <end position="1291"/>
    </location>
</feature>
<dbReference type="Pfam" id="PF00041">
    <property type="entry name" value="fn3"/>
    <property type="match status" value="1"/>
</dbReference>
<dbReference type="Proteomes" id="UP000694844">
    <property type="component" value="Chromosome 2"/>
</dbReference>
<feature type="region of interest" description="Disordered" evidence="1">
    <location>
        <begin position="705"/>
        <end position="814"/>
    </location>
</feature>
<feature type="domain" description="Fibronectin type-III" evidence="3">
    <location>
        <begin position="540"/>
        <end position="645"/>
    </location>
</feature>
<feature type="compositionally biased region" description="Polar residues" evidence="1">
    <location>
        <begin position="934"/>
        <end position="950"/>
    </location>
</feature>
<evidence type="ECO:0000313" key="4">
    <source>
        <dbReference type="Proteomes" id="UP000694844"/>
    </source>
</evidence>
<evidence type="ECO:0000259" key="3">
    <source>
        <dbReference type="PROSITE" id="PS50853"/>
    </source>
</evidence>
<dbReference type="KEGG" id="cvn:111119466"/>
<feature type="compositionally biased region" description="Basic and acidic residues" evidence="1">
    <location>
        <begin position="748"/>
        <end position="757"/>
    </location>
</feature>
<reference evidence="5 6" key="1">
    <citation type="submission" date="2025-04" db="UniProtKB">
        <authorList>
            <consortium name="RefSeq"/>
        </authorList>
    </citation>
    <scope>IDENTIFICATION</scope>
    <source>
        <tissue evidence="5 6">Whole sample</tissue>
    </source>
</reference>
<feature type="region of interest" description="Disordered" evidence="1">
    <location>
        <begin position="929"/>
        <end position="955"/>
    </location>
</feature>
<keyword evidence="2" id="KW-0732">Signal</keyword>
<feature type="signal peptide" evidence="2">
    <location>
        <begin position="1"/>
        <end position="19"/>
    </location>
</feature>
<evidence type="ECO:0000256" key="2">
    <source>
        <dbReference type="SAM" id="SignalP"/>
    </source>
</evidence>
<name>A0A8B8CI21_CRAVI</name>
<feature type="compositionally biased region" description="Basic and acidic residues" evidence="1">
    <location>
        <begin position="805"/>
        <end position="814"/>
    </location>
</feature>
<dbReference type="InterPro" id="IPR036116">
    <property type="entry name" value="FN3_sf"/>
</dbReference>
<dbReference type="GeneID" id="111119466"/>